<evidence type="ECO:0000313" key="2">
    <source>
        <dbReference type="EnsemblMetazoa" id="tetur01g11780.1"/>
    </source>
</evidence>
<dbReference type="AlphaFoldDB" id="T1JSU6"/>
<sequence length="92" mass="10277">MFKSPTAMILIIIFTSYISLVASNDVSLFRVPMPHQLGNIIDLLSPIHIRLVTDGAKHHPVVRFPVLDLISRGQIFNKPGIHHLIHGPGIPW</sequence>
<feature type="signal peptide" evidence="1">
    <location>
        <begin position="1"/>
        <end position="23"/>
    </location>
</feature>
<dbReference type="Proteomes" id="UP000015104">
    <property type="component" value="Unassembled WGS sequence"/>
</dbReference>
<dbReference type="HOGENOM" id="CLU_2416121_0_0_1"/>
<reference evidence="2" key="2">
    <citation type="submission" date="2015-06" db="UniProtKB">
        <authorList>
            <consortium name="EnsemblMetazoa"/>
        </authorList>
    </citation>
    <scope>IDENTIFICATION</scope>
</reference>
<feature type="chain" id="PRO_5004580577" evidence="1">
    <location>
        <begin position="24"/>
        <end position="92"/>
    </location>
</feature>
<name>T1JSU6_TETUR</name>
<keyword evidence="3" id="KW-1185">Reference proteome</keyword>
<dbReference type="EnsemblMetazoa" id="tetur01g11780.1">
    <property type="protein sequence ID" value="tetur01g11780.1"/>
    <property type="gene ID" value="tetur01g11780"/>
</dbReference>
<keyword evidence="1" id="KW-0732">Signal</keyword>
<evidence type="ECO:0000313" key="3">
    <source>
        <dbReference type="Proteomes" id="UP000015104"/>
    </source>
</evidence>
<proteinExistence type="predicted"/>
<accession>T1JSU6</accession>
<organism evidence="2 3">
    <name type="scientific">Tetranychus urticae</name>
    <name type="common">Two-spotted spider mite</name>
    <dbReference type="NCBI Taxonomy" id="32264"/>
    <lineage>
        <taxon>Eukaryota</taxon>
        <taxon>Metazoa</taxon>
        <taxon>Ecdysozoa</taxon>
        <taxon>Arthropoda</taxon>
        <taxon>Chelicerata</taxon>
        <taxon>Arachnida</taxon>
        <taxon>Acari</taxon>
        <taxon>Acariformes</taxon>
        <taxon>Trombidiformes</taxon>
        <taxon>Prostigmata</taxon>
        <taxon>Eleutherengona</taxon>
        <taxon>Raphignathae</taxon>
        <taxon>Tetranychoidea</taxon>
        <taxon>Tetranychidae</taxon>
        <taxon>Tetranychus</taxon>
    </lineage>
</organism>
<protein>
    <submittedName>
        <fullName evidence="2">Uncharacterized protein</fullName>
    </submittedName>
</protein>
<reference evidence="3" key="1">
    <citation type="submission" date="2011-08" db="EMBL/GenBank/DDBJ databases">
        <authorList>
            <person name="Rombauts S."/>
        </authorList>
    </citation>
    <scope>NUCLEOTIDE SEQUENCE</scope>
    <source>
        <strain evidence="3">London</strain>
    </source>
</reference>
<evidence type="ECO:0000256" key="1">
    <source>
        <dbReference type="SAM" id="SignalP"/>
    </source>
</evidence>
<dbReference type="EMBL" id="CAEY01000468">
    <property type="status" value="NOT_ANNOTATED_CDS"/>
    <property type="molecule type" value="Genomic_DNA"/>
</dbReference>